<dbReference type="RefSeq" id="XP_067177670.1">
    <property type="nucleotide sequence ID" value="XM_067321060.1"/>
</dbReference>
<dbReference type="GeneID" id="92513572"/>
<keyword evidence="2" id="KW-1185">Reference proteome</keyword>
<dbReference type="EMBL" id="JAFEUZ010000027">
    <property type="protein sequence ID" value="KAG5475405.1"/>
    <property type="molecule type" value="Genomic_DNA"/>
</dbReference>
<accession>A0A836HEJ4</accession>
<dbReference type="Proteomes" id="UP000673552">
    <property type="component" value="Unassembled WGS sequence"/>
</dbReference>
<evidence type="ECO:0000313" key="1">
    <source>
        <dbReference type="EMBL" id="KAG5475405.1"/>
    </source>
</evidence>
<name>A0A836HEJ4_9TRYP</name>
<comment type="caution">
    <text evidence="1">The sequence shown here is derived from an EMBL/GenBank/DDBJ whole genome shotgun (WGS) entry which is preliminary data.</text>
</comment>
<dbReference type="KEGG" id="lmat:92513572"/>
<sequence length="122" mass="13298">MATEATARQSPWPPHLTRLVQLERVKSFHATLPFLSVAYGCQPLLSAAPQEVEEHSSSAALLANLAAKSHLVDSTEMVPAQLTAGTESGSQGLLAPKWGATRHDCGIELSMERVTVRQRRRR</sequence>
<gene>
    <name evidence="1" type="ORF">LSCM1_03518</name>
</gene>
<evidence type="ECO:0000313" key="2">
    <source>
        <dbReference type="Proteomes" id="UP000673552"/>
    </source>
</evidence>
<dbReference type="AlphaFoldDB" id="A0A836HEJ4"/>
<reference evidence="2" key="2">
    <citation type="journal article" date="2021" name="Sci. Data">
        <title>Chromosome-scale genome sequencing, assembly and annotation of six genomes from subfamily Leishmaniinae.</title>
        <authorList>
            <person name="Almutairi H."/>
            <person name="Urbaniak M.D."/>
            <person name="Bates M.D."/>
            <person name="Jariyapan N."/>
            <person name="Kwakye-Nuako G."/>
            <person name="Thomaz Soccol V."/>
            <person name="Al-Salem W.S."/>
            <person name="Dillon R.J."/>
            <person name="Bates P.A."/>
            <person name="Gatherer D."/>
        </authorList>
    </citation>
    <scope>NUCLEOTIDE SEQUENCE [LARGE SCALE GENOMIC DNA]</scope>
</reference>
<organism evidence="1 2">
    <name type="scientific">Leishmania martiniquensis</name>
    <dbReference type="NCBI Taxonomy" id="1580590"/>
    <lineage>
        <taxon>Eukaryota</taxon>
        <taxon>Discoba</taxon>
        <taxon>Euglenozoa</taxon>
        <taxon>Kinetoplastea</taxon>
        <taxon>Metakinetoplastina</taxon>
        <taxon>Trypanosomatida</taxon>
        <taxon>Trypanosomatidae</taxon>
        <taxon>Leishmaniinae</taxon>
        <taxon>Leishmania</taxon>
    </lineage>
</organism>
<protein>
    <submittedName>
        <fullName evidence="1">Uncharacterized protein</fullName>
    </submittedName>
</protein>
<proteinExistence type="predicted"/>
<reference evidence="2" key="1">
    <citation type="journal article" date="2021" name="Microbiol. Resour. Announc.">
        <title>LGAAP: Leishmaniinae Genome Assembly and Annotation Pipeline.</title>
        <authorList>
            <person name="Almutairi H."/>
            <person name="Urbaniak M.D."/>
            <person name="Bates M.D."/>
            <person name="Jariyapan N."/>
            <person name="Kwakye-Nuako G."/>
            <person name="Thomaz-Soccol V."/>
            <person name="Al-Salem W.S."/>
            <person name="Dillon R.J."/>
            <person name="Bates P.A."/>
            <person name="Gatherer D."/>
        </authorList>
    </citation>
    <scope>NUCLEOTIDE SEQUENCE [LARGE SCALE GENOMIC DNA]</scope>
</reference>